<dbReference type="Gene3D" id="3.40.50.1000">
    <property type="entry name" value="HAD superfamily/HAD-like"/>
    <property type="match status" value="1"/>
</dbReference>
<dbReference type="PANTHER" id="PTHR43611">
    <property type="entry name" value="ALPHA-D-GLUCOSE 1-PHOSPHATE PHOSPHATASE"/>
    <property type="match status" value="1"/>
</dbReference>
<organism evidence="1 2">
    <name type="scientific">Solihabitans fulvus</name>
    <dbReference type="NCBI Taxonomy" id="1892852"/>
    <lineage>
        <taxon>Bacteria</taxon>
        <taxon>Bacillati</taxon>
        <taxon>Actinomycetota</taxon>
        <taxon>Actinomycetes</taxon>
        <taxon>Pseudonocardiales</taxon>
        <taxon>Pseudonocardiaceae</taxon>
        <taxon>Solihabitans</taxon>
    </lineage>
</organism>
<keyword evidence="2" id="KW-1185">Reference proteome</keyword>
<name>A0A5B2WHB1_9PSEU</name>
<comment type="caution">
    <text evidence="1">The sequence shown here is derived from an EMBL/GenBank/DDBJ whole genome shotgun (WGS) entry which is preliminary data.</text>
</comment>
<proteinExistence type="predicted"/>
<dbReference type="EMBL" id="VUOB01000085">
    <property type="protein sequence ID" value="KAA2251221.1"/>
    <property type="molecule type" value="Genomic_DNA"/>
</dbReference>
<dbReference type="Proteomes" id="UP000323454">
    <property type="component" value="Unassembled WGS sequence"/>
</dbReference>
<dbReference type="OrthoDB" id="9797415at2"/>
<evidence type="ECO:0000313" key="1">
    <source>
        <dbReference type="EMBL" id="KAA2251221.1"/>
    </source>
</evidence>
<keyword evidence="1" id="KW-0378">Hydrolase</keyword>
<accession>A0A5B2WHB1</accession>
<reference evidence="1 2" key="1">
    <citation type="submission" date="2019-09" db="EMBL/GenBank/DDBJ databases">
        <title>Goodfellowia gen. nov., a new genus of the Pseudonocardineae related to Actinoalloteichus, containing Goodfellowia coeruleoviolacea gen. nov., comb. nov. gen. nov., comb. nov.</title>
        <authorList>
            <person name="Labeda D."/>
        </authorList>
    </citation>
    <scope>NUCLEOTIDE SEQUENCE [LARGE SCALE GENOMIC DNA]</scope>
    <source>
        <strain evidence="1 2">AN110305</strain>
    </source>
</reference>
<dbReference type="PANTHER" id="PTHR43611:SF3">
    <property type="entry name" value="FLAVIN MONONUCLEOTIDE HYDROLASE 1, CHLOROPLATIC"/>
    <property type="match status" value="1"/>
</dbReference>
<reference evidence="1 2" key="2">
    <citation type="submission" date="2019-09" db="EMBL/GenBank/DDBJ databases">
        <authorList>
            <person name="Jin C."/>
        </authorList>
    </citation>
    <scope>NUCLEOTIDE SEQUENCE [LARGE SCALE GENOMIC DNA]</scope>
    <source>
        <strain evidence="1 2">AN110305</strain>
    </source>
</reference>
<protein>
    <submittedName>
        <fullName evidence="1">HAD-IA family hydrolase</fullName>
    </submittedName>
</protein>
<evidence type="ECO:0000313" key="2">
    <source>
        <dbReference type="Proteomes" id="UP000323454"/>
    </source>
</evidence>
<dbReference type="NCBIfam" id="TIGR01509">
    <property type="entry name" value="HAD-SF-IA-v3"/>
    <property type="match status" value="1"/>
</dbReference>
<gene>
    <name evidence="1" type="ORF">F0L68_38010</name>
</gene>
<dbReference type="InterPro" id="IPR023214">
    <property type="entry name" value="HAD_sf"/>
</dbReference>
<sequence length="306" mass="31661">MALNVVPGLLLLDLDGVLRRFAPDDPIEDAHGLPRGSLASAAFAPDVVGPAISGAVRDDAWRAATVARLLADVPGLAADAARAAVEAWNRPGEPIPAAVELVRQARTRCRVALLTNATSRLPEDLRRIGLDREVDAVVSSARIGVAKPAPEAFRRALRVLQHSPASTLFCDDSAVNAEAARTLGIDAAHVPDTDALRAALAGRGLLGERPAPGAAGPESGGVLLVLLVLPDRADAERIAATLAAEGWSPAVVHKDLLAGEDDVEDADWVVELATAPDGRPAAAHRPRLDALAAGHDGFTTGFSSTD</sequence>
<dbReference type="InterPro" id="IPR006439">
    <property type="entry name" value="HAD-SF_hydro_IA"/>
</dbReference>
<dbReference type="SUPFAM" id="SSF56784">
    <property type="entry name" value="HAD-like"/>
    <property type="match status" value="1"/>
</dbReference>
<dbReference type="InterPro" id="IPR036412">
    <property type="entry name" value="HAD-like_sf"/>
</dbReference>
<dbReference type="Pfam" id="PF00702">
    <property type="entry name" value="Hydrolase"/>
    <property type="match status" value="1"/>
</dbReference>
<dbReference type="GO" id="GO:0016787">
    <property type="term" value="F:hydrolase activity"/>
    <property type="evidence" value="ECO:0007669"/>
    <property type="project" value="UniProtKB-KW"/>
</dbReference>
<dbReference type="AlphaFoldDB" id="A0A5B2WHB1"/>